<name>A0A9W4GZ77_9ACTN</name>
<feature type="region of interest" description="Disordered" evidence="1">
    <location>
        <begin position="92"/>
        <end position="135"/>
    </location>
</feature>
<feature type="region of interest" description="Disordered" evidence="1">
    <location>
        <begin position="1"/>
        <end position="34"/>
    </location>
</feature>
<dbReference type="EMBL" id="CAJVAX010000008">
    <property type="protein sequence ID" value="CAG7623532.1"/>
    <property type="molecule type" value="Genomic_DNA"/>
</dbReference>
<accession>A0A9W4GZ77</accession>
<reference evidence="2" key="1">
    <citation type="submission" date="2021-06" db="EMBL/GenBank/DDBJ databases">
        <authorList>
            <person name="Arsene-Ploetze F."/>
        </authorList>
    </citation>
    <scope>NUCLEOTIDE SEQUENCE</scope>
    <source>
        <strain evidence="2">SBRY1</strain>
    </source>
</reference>
<dbReference type="AlphaFoldDB" id="A0A9W4GZ77"/>
<protein>
    <submittedName>
        <fullName evidence="2">Uncharacterized protein</fullName>
    </submittedName>
</protein>
<gene>
    <name evidence="2" type="ORF">SBRY_160049</name>
</gene>
<evidence type="ECO:0000256" key="1">
    <source>
        <dbReference type="SAM" id="MobiDB-lite"/>
    </source>
</evidence>
<dbReference type="Proteomes" id="UP001153328">
    <property type="component" value="Unassembled WGS sequence"/>
</dbReference>
<sequence>MINIRAPNPRDHEISQDPAPDPAHAVRRRHAHRDGLDVQRLRRDRLGVQERLRGQLPHRLHHDQQRLVRPLRPVDRHVLELGQLLHRLPQWHHLPPAEERGHRQVPHHRRQDQHERSVAERLRQRPQRRAAVERRLQRTVDLQRRERPAHLRQR</sequence>
<evidence type="ECO:0000313" key="3">
    <source>
        <dbReference type="Proteomes" id="UP001153328"/>
    </source>
</evidence>
<comment type="caution">
    <text evidence="2">The sequence shown here is derived from an EMBL/GenBank/DDBJ whole genome shotgun (WGS) entry which is preliminary data.</text>
</comment>
<proteinExistence type="predicted"/>
<feature type="compositionally biased region" description="Basic and acidic residues" evidence="1">
    <location>
        <begin position="112"/>
        <end position="123"/>
    </location>
</feature>
<evidence type="ECO:0000313" key="2">
    <source>
        <dbReference type="EMBL" id="CAG7623532.1"/>
    </source>
</evidence>
<keyword evidence="3" id="KW-1185">Reference proteome</keyword>
<organism evidence="2 3">
    <name type="scientific">Actinacidiphila bryophytorum</name>
    <dbReference type="NCBI Taxonomy" id="1436133"/>
    <lineage>
        <taxon>Bacteria</taxon>
        <taxon>Bacillati</taxon>
        <taxon>Actinomycetota</taxon>
        <taxon>Actinomycetes</taxon>
        <taxon>Kitasatosporales</taxon>
        <taxon>Streptomycetaceae</taxon>
        <taxon>Actinacidiphila</taxon>
    </lineage>
</organism>